<organism evidence="2 3">
    <name type="scientific">Solihabitans fulvus</name>
    <dbReference type="NCBI Taxonomy" id="1892852"/>
    <lineage>
        <taxon>Bacteria</taxon>
        <taxon>Bacillati</taxon>
        <taxon>Actinomycetota</taxon>
        <taxon>Actinomycetes</taxon>
        <taxon>Pseudonocardiales</taxon>
        <taxon>Pseudonocardiaceae</taxon>
        <taxon>Solihabitans</taxon>
    </lineage>
</organism>
<reference evidence="2 3" key="2">
    <citation type="submission" date="2019-09" db="EMBL/GenBank/DDBJ databases">
        <authorList>
            <person name="Jin C."/>
        </authorList>
    </citation>
    <scope>NUCLEOTIDE SEQUENCE [LARGE SCALE GENOMIC DNA]</scope>
    <source>
        <strain evidence="2 3">AN110305</strain>
    </source>
</reference>
<keyword evidence="1" id="KW-1133">Transmembrane helix</keyword>
<keyword evidence="3" id="KW-1185">Reference proteome</keyword>
<comment type="caution">
    <text evidence="2">The sequence shown here is derived from an EMBL/GenBank/DDBJ whole genome shotgun (WGS) entry which is preliminary data.</text>
</comment>
<dbReference type="Proteomes" id="UP000323454">
    <property type="component" value="Unassembled WGS sequence"/>
</dbReference>
<evidence type="ECO:0000313" key="3">
    <source>
        <dbReference type="Proteomes" id="UP000323454"/>
    </source>
</evidence>
<dbReference type="OrthoDB" id="4350469at2"/>
<protein>
    <submittedName>
        <fullName evidence="2">Uncharacterized protein</fullName>
    </submittedName>
</protein>
<dbReference type="EMBL" id="VUOB01000064">
    <property type="protein sequence ID" value="KAA2253894.1"/>
    <property type="molecule type" value="Genomic_DNA"/>
</dbReference>
<accession>A0A5B2WSI4</accession>
<name>A0A5B2WSI4_9PSEU</name>
<feature type="transmembrane region" description="Helical" evidence="1">
    <location>
        <begin position="334"/>
        <end position="351"/>
    </location>
</feature>
<gene>
    <name evidence="2" type="ORF">F0L68_31995</name>
</gene>
<keyword evidence="1" id="KW-0812">Transmembrane</keyword>
<proteinExistence type="predicted"/>
<evidence type="ECO:0000256" key="1">
    <source>
        <dbReference type="SAM" id="Phobius"/>
    </source>
</evidence>
<reference evidence="2 3" key="1">
    <citation type="submission" date="2019-09" db="EMBL/GenBank/DDBJ databases">
        <title>Goodfellowia gen. nov., a new genus of the Pseudonocardineae related to Actinoalloteichus, containing Goodfellowia coeruleoviolacea gen. nov., comb. nov. gen. nov., comb. nov.</title>
        <authorList>
            <person name="Labeda D."/>
        </authorList>
    </citation>
    <scope>NUCLEOTIDE SEQUENCE [LARGE SCALE GENOMIC DNA]</scope>
    <source>
        <strain evidence="2 3">AN110305</strain>
    </source>
</reference>
<feature type="transmembrane region" description="Helical" evidence="1">
    <location>
        <begin position="190"/>
        <end position="211"/>
    </location>
</feature>
<dbReference type="RefSeq" id="WP_149853588.1">
    <property type="nucleotide sequence ID" value="NZ_VUOB01000064.1"/>
</dbReference>
<dbReference type="AlphaFoldDB" id="A0A5B2WSI4"/>
<sequence>MSGRASTTALCLRWQRIGLLAGAIAVFVPALLAFQGARDVVGTVGARTSAAILDVTAAQDALARADVAAVASFAGGGVELAGPGQDHQAQIAVASQDLARAAGEQVTGDEGSRALQLVGGLLVEYTGLIEHADAELAQHHDLLGVADLWSATRLLHQDEGILAKLDQLRAAQQDALHRQLSTGWLDRAAALWWALPGLALLALLVVTQAFLRRRFGRAVNPALLLATALVVALLGVASLTLVVRSRLDATSATVASVVLARQTRTSTVDATGRWRLAQLLSPQCAAGCGEVVTAFVRDNSGGPARQVEPSQNTTETQEVAMSLTAAGRNTNLEFLIYAASGAVALLVLVGMQPRFDEYRHRAR</sequence>
<keyword evidence="1" id="KW-0472">Membrane</keyword>
<feature type="transmembrane region" description="Helical" evidence="1">
    <location>
        <begin position="223"/>
        <end position="243"/>
    </location>
</feature>
<evidence type="ECO:0000313" key="2">
    <source>
        <dbReference type="EMBL" id="KAA2253894.1"/>
    </source>
</evidence>